<dbReference type="Proteomes" id="UP000740926">
    <property type="component" value="Unassembled WGS sequence"/>
</dbReference>
<proteinExistence type="predicted"/>
<comment type="caution">
    <text evidence="2">The sequence shown here is derived from an EMBL/GenBank/DDBJ whole genome shotgun (WGS) entry which is preliminary data.</text>
</comment>
<dbReference type="AlphaFoldDB" id="A0A9P7C4I3"/>
<organism evidence="2 3">
    <name type="scientific">Rhizopus delemar</name>
    <dbReference type="NCBI Taxonomy" id="936053"/>
    <lineage>
        <taxon>Eukaryota</taxon>
        <taxon>Fungi</taxon>
        <taxon>Fungi incertae sedis</taxon>
        <taxon>Mucoromycota</taxon>
        <taxon>Mucoromycotina</taxon>
        <taxon>Mucoromycetes</taxon>
        <taxon>Mucorales</taxon>
        <taxon>Mucorineae</taxon>
        <taxon>Rhizopodaceae</taxon>
        <taxon>Rhizopus</taxon>
    </lineage>
</organism>
<evidence type="ECO:0000313" key="3">
    <source>
        <dbReference type="Proteomes" id="UP000740926"/>
    </source>
</evidence>
<dbReference type="EMBL" id="JAANIU010008495">
    <property type="protein sequence ID" value="KAG1534964.1"/>
    <property type="molecule type" value="Genomic_DNA"/>
</dbReference>
<gene>
    <name evidence="2" type="ORF">G6F50_015427</name>
</gene>
<feature type="compositionally biased region" description="Basic residues" evidence="1">
    <location>
        <begin position="138"/>
        <end position="147"/>
    </location>
</feature>
<evidence type="ECO:0000256" key="1">
    <source>
        <dbReference type="SAM" id="MobiDB-lite"/>
    </source>
</evidence>
<feature type="region of interest" description="Disordered" evidence="1">
    <location>
        <begin position="43"/>
        <end position="98"/>
    </location>
</feature>
<feature type="compositionally biased region" description="Low complexity" evidence="1">
    <location>
        <begin position="43"/>
        <end position="55"/>
    </location>
</feature>
<reference evidence="2 3" key="1">
    <citation type="journal article" date="2020" name="Microb. Genom.">
        <title>Genetic diversity of clinical and environmental Mucorales isolates obtained from an investigation of mucormycosis cases among solid organ transplant recipients.</title>
        <authorList>
            <person name="Nguyen M.H."/>
            <person name="Kaul D."/>
            <person name="Muto C."/>
            <person name="Cheng S.J."/>
            <person name="Richter R.A."/>
            <person name="Bruno V.M."/>
            <person name="Liu G."/>
            <person name="Beyhan S."/>
            <person name="Sundermann A.J."/>
            <person name="Mounaud S."/>
            <person name="Pasculle A.W."/>
            <person name="Nierman W.C."/>
            <person name="Driscoll E."/>
            <person name="Cumbie R."/>
            <person name="Clancy C.J."/>
            <person name="Dupont C.L."/>
        </authorList>
    </citation>
    <scope>NUCLEOTIDE SEQUENCE [LARGE SCALE GENOMIC DNA]</scope>
    <source>
        <strain evidence="2 3">GL24</strain>
    </source>
</reference>
<feature type="compositionally biased region" description="Low complexity" evidence="1">
    <location>
        <begin position="67"/>
        <end position="77"/>
    </location>
</feature>
<sequence>MASLDTAIANTALPTIARDLQASDAGAGDVRRVVACLWPGADAARAGGGADPARPGRGRRDERERGAAALHLSLAHAGPRAGPERDGGRPVVCGRPHGGVRHPAAGVLALAVPDQRAHRHLGRGAGPARPARDGARPARFRRHRRLAVRADAGTVRAGVQ</sequence>
<accession>A0A9P7C4I3</accession>
<evidence type="ECO:0000313" key="2">
    <source>
        <dbReference type="EMBL" id="KAG1534964.1"/>
    </source>
</evidence>
<protein>
    <submittedName>
        <fullName evidence="2">Uncharacterized protein</fullName>
    </submittedName>
</protein>
<feature type="region of interest" description="Disordered" evidence="1">
    <location>
        <begin position="118"/>
        <end position="160"/>
    </location>
</feature>
<keyword evidence="3" id="KW-1185">Reference proteome</keyword>
<name>A0A9P7C4I3_9FUNG</name>